<dbReference type="InterPro" id="IPR036397">
    <property type="entry name" value="RNaseH_sf"/>
</dbReference>
<feature type="domain" description="CBS" evidence="2">
    <location>
        <begin position="243"/>
        <end position="304"/>
    </location>
</feature>
<feature type="domain" description="CBS" evidence="2">
    <location>
        <begin position="314"/>
        <end position="371"/>
    </location>
</feature>
<accession>A0ABV3QUA5</accession>
<dbReference type="PANTHER" id="PTHR30231:SF41">
    <property type="entry name" value="DNA POLYMERASE III SUBUNIT EPSILON"/>
    <property type="match status" value="1"/>
</dbReference>
<dbReference type="Proteomes" id="UP001556196">
    <property type="component" value="Unassembled WGS sequence"/>
</dbReference>
<dbReference type="InterPro" id="IPR013520">
    <property type="entry name" value="Ribonucl_H"/>
</dbReference>
<dbReference type="PANTHER" id="PTHR30231">
    <property type="entry name" value="DNA POLYMERASE III SUBUNIT EPSILON"/>
    <property type="match status" value="1"/>
</dbReference>
<dbReference type="Gene3D" id="3.10.580.10">
    <property type="entry name" value="CBS-domain"/>
    <property type="match status" value="1"/>
</dbReference>
<protein>
    <submittedName>
        <fullName evidence="3">DUF294 nucleotidyltransferase-like domain-containing protein</fullName>
    </submittedName>
</protein>
<dbReference type="InterPro" id="IPR018821">
    <property type="entry name" value="DUF294_put_nucleoTrafse_sb-bd"/>
</dbReference>
<name>A0ABV3QUA5_9HYPH</name>
<dbReference type="InterPro" id="IPR005105">
    <property type="entry name" value="GlnD_Uridyltrans_N"/>
</dbReference>
<dbReference type="PROSITE" id="PS51371">
    <property type="entry name" value="CBS"/>
    <property type="match status" value="2"/>
</dbReference>
<evidence type="ECO:0000313" key="3">
    <source>
        <dbReference type="EMBL" id="MEW9804659.1"/>
    </source>
</evidence>
<dbReference type="SUPFAM" id="SSF53098">
    <property type="entry name" value="Ribonuclease H-like"/>
    <property type="match status" value="1"/>
</dbReference>
<sequence>MEGKHTKAVSGATPLAALEAVAVDTETTGLDTAKARIVQLAGVAIAPGSSRAGPAFSTLVDPGVPIPASSTAIHGIGDDAVRDAPPIAEALARFREFRADRLLVGHSIGFDLAVMEHEAKRAGLAWEKPRSLCVRLLGSIVNPRLPEGSLDALAAWLGVAISDRHTALGDAQAAAGIFKALVPRLAERGIHTLAQAERACLDLSDRLESGYRAGWSEPVTSPRPSDASLLDPFAYSHRIQDLMRTDVVVMPDDTLAQAAIDTMVRHGISSIFVSADGTPGGPLRDYGIVTERDIMRLIARNGAEALAMPVGGFASRPLASIAAGAFVYRAIGRMDRLKLRHLAVRDERERLAGVISARDLLQLRAGAAFRLDDAIGAATSAEEMAQAWASLPTAARLLVQEDLDSGLVAGVISEEIRVMTRRAAELAEQAMLAAGRGPPPCPYALMVLGSGGRGESLLAPDQDNAIVYATGEPDGPEDSWFADLGAQIADTLNLSGIPYCSGGVMARNAAWRGSVATWKERIDGWVRRARGEDLLNVDIFFDQRPVHGDLSLGAELFDYAFAAGAENPTFAKQMGEKLFARPSPFGLLGGLQTVHGRIDLKFHGLFPIVTAARTAAIRHGIRRRSTRRRLGGLAERGLGNAEELAELAGAHRLFMAVMLEQQARDLETGIPVTNSVEVAALSRASQAKLKSALRTVQVVPDLVRGLMFG</sequence>
<dbReference type="SMART" id="SM00116">
    <property type="entry name" value="CBS"/>
    <property type="match status" value="2"/>
</dbReference>
<dbReference type="InterPro" id="IPR012337">
    <property type="entry name" value="RNaseH-like_sf"/>
</dbReference>
<reference evidence="3 4" key="1">
    <citation type="submission" date="2024-06" db="EMBL/GenBank/DDBJ databases">
        <authorList>
            <person name="Tuo L."/>
        </authorList>
    </citation>
    <scope>NUCLEOTIDE SEQUENCE [LARGE SCALE GENOMIC DNA]</scope>
    <source>
        <strain evidence="3 4">ZMM04-5</strain>
    </source>
</reference>
<dbReference type="RefSeq" id="WP_367721701.1">
    <property type="nucleotide sequence ID" value="NZ_JBFOCI010000001.1"/>
</dbReference>
<comment type="caution">
    <text evidence="3">The sequence shown here is derived from an EMBL/GenBank/DDBJ whole genome shotgun (WGS) entry which is preliminary data.</text>
</comment>
<dbReference type="SMART" id="SM00479">
    <property type="entry name" value="EXOIII"/>
    <property type="match status" value="1"/>
</dbReference>
<dbReference type="CDD" id="cd05401">
    <property type="entry name" value="NT_GlnE_GlnD_like"/>
    <property type="match status" value="1"/>
</dbReference>
<dbReference type="CDD" id="cd06127">
    <property type="entry name" value="DEDDh"/>
    <property type="match status" value="1"/>
</dbReference>
<keyword evidence="4" id="KW-1185">Reference proteome</keyword>
<dbReference type="SUPFAM" id="SSF54631">
    <property type="entry name" value="CBS-domain pair"/>
    <property type="match status" value="1"/>
</dbReference>
<dbReference type="Pfam" id="PF00929">
    <property type="entry name" value="RNase_T"/>
    <property type="match status" value="1"/>
</dbReference>
<dbReference type="Pfam" id="PF03445">
    <property type="entry name" value="DUF294"/>
    <property type="match status" value="1"/>
</dbReference>
<dbReference type="InterPro" id="IPR000644">
    <property type="entry name" value="CBS_dom"/>
</dbReference>
<proteinExistence type="predicted"/>
<organism evidence="3 4">
    <name type="scientific">Mesorhizobium marinum</name>
    <dbReference type="NCBI Taxonomy" id="3228790"/>
    <lineage>
        <taxon>Bacteria</taxon>
        <taxon>Pseudomonadati</taxon>
        <taxon>Pseudomonadota</taxon>
        <taxon>Alphaproteobacteria</taxon>
        <taxon>Hyphomicrobiales</taxon>
        <taxon>Phyllobacteriaceae</taxon>
        <taxon>Mesorhizobium</taxon>
    </lineage>
</organism>
<gene>
    <name evidence="3" type="ORF">ABUE31_01500</name>
</gene>
<dbReference type="InterPro" id="IPR046342">
    <property type="entry name" value="CBS_dom_sf"/>
</dbReference>
<dbReference type="EMBL" id="JBFOCI010000001">
    <property type="protein sequence ID" value="MEW9804659.1"/>
    <property type="molecule type" value="Genomic_DNA"/>
</dbReference>
<evidence type="ECO:0000313" key="4">
    <source>
        <dbReference type="Proteomes" id="UP001556196"/>
    </source>
</evidence>
<dbReference type="Pfam" id="PF10335">
    <property type="entry name" value="DUF294_C"/>
    <property type="match status" value="1"/>
</dbReference>
<keyword evidence="1" id="KW-0129">CBS domain</keyword>
<evidence type="ECO:0000259" key="2">
    <source>
        <dbReference type="PROSITE" id="PS51371"/>
    </source>
</evidence>
<dbReference type="Pfam" id="PF00571">
    <property type="entry name" value="CBS"/>
    <property type="match status" value="2"/>
</dbReference>
<dbReference type="Gene3D" id="3.30.420.10">
    <property type="entry name" value="Ribonuclease H-like superfamily/Ribonuclease H"/>
    <property type="match status" value="1"/>
</dbReference>
<evidence type="ECO:0000256" key="1">
    <source>
        <dbReference type="PROSITE-ProRule" id="PRU00703"/>
    </source>
</evidence>